<sequence>MDTLDLTSASKRYAVYMHEIRSRLKLVGKAGGALTAGRSLTGLPAADVELCFLNFRKILELIMYSSVLAHKDAGAEISRKIAGREWNARKIFKYLEQVNPNFYPNPIEKLDREVDPPSTVALLEGYLTKEEFLHLYDHQCGKMLHASRTAVLHEPYTPPEAEIKQWFDRIWMLLGHHWIQLSDELCFAVILTLNGSDKIQVAPMTKATT</sequence>
<dbReference type="EMBL" id="BMXV01000010">
    <property type="protein sequence ID" value="GGY85534.1"/>
    <property type="molecule type" value="Genomic_DNA"/>
</dbReference>
<protein>
    <recommendedName>
        <fullName evidence="3">HEPN AbiU2-like domain-containing protein</fullName>
    </recommendedName>
</protein>
<reference evidence="2" key="1">
    <citation type="journal article" date="2019" name="Int. J. Syst. Evol. Microbiol.">
        <title>The Global Catalogue of Microorganisms (GCM) 10K type strain sequencing project: providing services to taxonomists for standard genome sequencing and annotation.</title>
        <authorList>
            <consortium name="The Broad Institute Genomics Platform"/>
            <consortium name="The Broad Institute Genome Sequencing Center for Infectious Disease"/>
            <person name="Wu L."/>
            <person name="Ma J."/>
        </authorList>
    </citation>
    <scope>NUCLEOTIDE SEQUENCE [LARGE SCALE GENOMIC DNA]</scope>
    <source>
        <strain evidence="2">KCTC 22280</strain>
    </source>
</reference>
<keyword evidence="2" id="KW-1185">Reference proteome</keyword>
<proteinExistence type="predicted"/>
<evidence type="ECO:0008006" key="3">
    <source>
        <dbReference type="Google" id="ProtNLM"/>
    </source>
</evidence>
<comment type="caution">
    <text evidence="1">The sequence shown here is derived from an EMBL/GenBank/DDBJ whole genome shotgun (WGS) entry which is preliminary data.</text>
</comment>
<evidence type="ECO:0000313" key="2">
    <source>
        <dbReference type="Proteomes" id="UP000601597"/>
    </source>
</evidence>
<name>A0ABQ3BA12_9GAMM</name>
<gene>
    <name evidence="1" type="ORF">GCM10007071_36140</name>
</gene>
<dbReference type="Proteomes" id="UP000601597">
    <property type="component" value="Unassembled WGS sequence"/>
</dbReference>
<evidence type="ECO:0000313" key="1">
    <source>
        <dbReference type="EMBL" id="GGY85534.1"/>
    </source>
</evidence>
<organism evidence="1 2">
    <name type="scientific">Marinobacter zhanjiangensis</name>
    <dbReference type="NCBI Taxonomy" id="578215"/>
    <lineage>
        <taxon>Bacteria</taxon>
        <taxon>Pseudomonadati</taxon>
        <taxon>Pseudomonadota</taxon>
        <taxon>Gammaproteobacteria</taxon>
        <taxon>Pseudomonadales</taxon>
        <taxon>Marinobacteraceae</taxon>
        <taxon>Marinobacter</taxon>
    </lineage>
</organism>
<accession>A0ABQ3BA12</accession>
<dbReference type="RefSeq" id="WP_227712596.1">
    <property type="nucleotide sequence ID" value="NZ_BMXV01000010.1"/>
</dbReference>